<dbReference type="AlphaFoldDB" id="A0AAV7X3Y6"/>
<feature type="region of interest" description="Disordered" evidence="1">
    <location>
        <begin position="1"/>
        <end position="27"/>
    </location>
</feature>
<evidence type="ECO:0000256" key="1">
    <source>
        <dbReference type="SAM" id="MobiDB-lite"/>
    </source>
</evidence>
<organism evidence="2 3">
    <name type="scientific">Pleurodeles waltl</name>
    <name type="common">Iberian ribbed newt</name>
    <dbReference type="NCBI Taxonomy" id="8319"/>
    <lineage>
        <taxon>Eukaryota</taxon>
        <taxon>Metazoa</taxon>
        <taxon>Chordata</taxon>
        <taxon>Craniata</taxon>
        <taxon>Vertebrata</taxon>
        <taxon>Euteleostomi</taxon>
        <taxon>Amphibia</taxon>
        <taxon>Batrachia</taxon>
        <taxon>Caudata</taxon>
        <taxon>Salamandroidea</taxon>
        <taxon>Salamandridae</taxon>
        <taxon>Pleurodelinae</taxon>
        <taxon>Pleurodeles</taxon>
    </lineage>
</organism>
<gene>
    <name evidence="2" type="ORF">NDU88_006832</name>
</gene>
<comment type="caution">
    <text evidence="2">The sequence shown here is derived from an EMBL/GenBank/DDBJ whole genome shotgun (WGS) entry which is preliminary data.</text>
</comment>
<feature type="compositionally biased region" description="Basic and acidic residues" evidence="1">
    <location>
        <begin position="1"/>
        <end position="15"/>
    </location>
</feature>
<accession>A0AAV7X3Y6</accession>
<evidence type="ECO:0000313" key="2">
    <source>
        <dbReference type="EMBL" id="KAJ1219263.1"/>
    </source>
</evidence>
<name>A0AAV7X3Y6_PLEWA</name>
<reference evidence="2" key="1">
    <citation type="journal article" date="2022" name="bioRxiv">
        <title>Sequencing and chromosome-scale assembly of the giantPleurodeles waltlgenome.</title>
        <authorList>
            <person name="Brown T."/>
            <person name="Elewa A."/>
            <person name="Iarovenko S."/>
            <person name="Subramanian E."/>
            <person name="Araus A.J."/>
            <person name="Petzold A."/>
            <person name="Susuki M."/>
            <person name="Suzuki K.-i.T."/>
            <person name="Hayashi T."/>
            <person name="Toyoda A."/>
            <person name="Oliveira C."/>
            <person name="Osipova E."/>
            <person name="Leigh N.D."/>
            <person name="Simon A."/>
            <person name="Yun M.H."/>
        </authorList>
    </citation>
    <scope>NUCLEOTIDE SEQUENCE</scope>
    <source>
        <strain evidence="2">20211129_DDA</strain>
        <tissue evidence="2">Liver</tissue>
    </source>
</reference>
<keyword evidence="3" id="KW-1185">Reference proteome</keyword>
<proteinExistence type="predicted"/>
<dbReference type="Proteomes" id="UP001066276">
    <property type="component" value="Chromosome 1_1"/>
</dbReference>
<evidence type="ECO:0000313" key="3">
    <source>
        <dbReference type="Proteomes" id="UP001066276"/>
    </source>
</evidence>
<protein>
    <submittedName>
        <fullName evidence="2">Uncharacterized protein</fullName>
    </submittedName>
</protein>
<sequence>MDGRDRGLECWREPGTRAGGPEALGGLSGGVPHRSACSQFHGLITHYKIGALWPRRPPLRPRGQRGDVRARMEGDIAAYCALMRTLKEIAAERTCSGNPTY</sequence>
<dbReference type="EMBL" id="JANPWB010000001">
    <property type="protein sequence ID" value="KAJ1219263.1"/>
    <property type="molecule type" value="Genomic_DNA"/>
</dbReference>